<dbReference type="OrthoDB" id="997239at2759"/>
<keyword evidence="2" id="KW-1185">Reference proteome</keyword>
<dbReference type="AlphaFoldDB" id="A0A7J6VIA6"/>
<dbReference type="EMBL" id="JABWDY010032643">
    <property type="protein sequence ID" value="KAF5184032.1"/>
    <property type="molecule type" value="Genomic_DNA"/>
</dbReference>
<evidence type="ECO:0000313" key="1">
    <source>
        <dbReference type="EMBL" id="KAF5184032.1"/>
    </source>
</evidence>
<protein>
    <submittedName>
        <fullName evidence="1">Uncharacterized protein</fullName>
    </submittedName>
</protein>
<dbReference type="Proteomes" id="UP000554482">
    <property type="component" value="Unassembled WGS sequence"/>
</dbReference>
<accession>A0A7J6VIA6</accession>
<name>A0A7J6VIA6_THATH</name>
<reference evidence="1 2" key="1">
    <citation type="submission" date="2020-06" db="EMBL/GenBank/DDBJ databases">
        <title>Transcriptomic and genomic resources for Thalictrum thalictroides and T. hernandezii: Facilitating candidate gene discovery in an emerging model plant lineage.</title>
        <authorList>
            <person name="Arias T."/>
            <person name="Riano-Pachon D.M."/>
            <person name="Di Stilio V.S."/>
        </authorList>
    </citation>
    <scope>NUCLEOTIDE SEQUENCE [LARGE SCALE GENOMIC DNA]</scope>
    <source>
        <strain evidence="2">cv. WT478/WT964</strain>
        <tissue evidence="1">Leaves</tissue>
    </source>
</reference>
<evidence type="ECO:0000313" key="2">
    <source>
        <dbReference type="Proteomes" id="UP000554482"/>
    </source>
</evidence>
<comment type="caution">
    <text evidence="1">The sequence shown here is derived from an EMBL/GenBank/DDBJ whole genome shotgun (WGS) entry which is preliminary data.</text>
</comment>
<sequence>MFKKKDTTAEIIKVYINAIVYQIWTERNARKHNGNKSEAKFIMEKVVRDTKIYLQAQLTKVVDTVSARVLLDRIGLQFDFKPRHVLHCSWIAPTVDVIQLSCDGSVEKDITGYIWWALKGH</sequence>
<gene>
    <name evidence="1" type="ORF">FRX31_026383</name>
</gene>
<proteinExistence type="predicted"/>
<organism evidence="1 2">
    <name type="scientific">Thalictrum thalictroides</name>
    <name type="common">Rue-anemone</name>
    <name type="synonym">Anemone thalictroides</name>
    <dbReference type="NCBI Taxonomy" id="46969"/>
    <lineage>
        <taxon>Eukaryota</taxon>
        <taxon>Viridiplantae</taxon>
        <taxon>Streptophyta</taxon>
        <taxon>Embryophyta</taxon>
        <taxon>Tracheophyta</taxon>
        <taxon>Spermatophyta</taxon>
        <taxon>Magnoliopsida</taxon>
        <taxon>Ranunculales</taxon>
        <taxon>Ranunculaceae</taxon>
        <taxon>Thalictroideae</taxon>
        <taxon>Thalictrum</taxon>
    </lineage>
</organism>